<dbReference type="Proteomes" id="UP000187283">
    <property type="component" value="Unassembled WGS sequence"/>
</dbReference>
<feature type="compositionally biased region" description="Basic and acidic residues" evidence="1">
    <location>
        <begin position="74"/>
        <end position="100"/>
    </location>
</feature>
<dbReference type="EMBL" id="LSSN01004227">
    <property type="protein sequence ID" value="OMJ11904.1"/>
    <property type="molecule type" value="Genomic_DNA"/>
</dbReference>
<dbReference type="AlphaFoldDB" id="A0A1R1XBA2"/>
<comment type="caution">
    <text evidence="2">The sequence shown here is derived from an EMBL/GenBank/DDBJ whole genome shotgun (WGS) entry which is preliminary data.</text>
</comment>
<protein>
    <submittedName>
        <fullName evidence="2">Uncharacterized protein</fullName>
    </submittedName>
</protein>
<reference evidence="2 3" key="1">
    <citation type="submission" date="2017-01" db="EMBL/GenBank/DDBJ databases">
        <authorList>
            <person name="Mah S.A."/>
            <person name="Swanson W.J."/>
            <person name="Moy G.W."/>
            <person name="Vacquier V.D."/>
        </authorList>
    </citation>
    <scope>NUCLEOTIDE SEQUENCE [LARGE SCALE GENOMIC DNA]</scope>
    <source>
        <strain evidence="2 3">GSMNP</strain>
    </source>
</reference>
<evidence type="ECO:0000256" key="1">
    <source>
        <dbReference type="SAM" id="MobiDB-lite"/>
    </source>
</evidence>
<feature type="compositionally biased region" description="Basic and acidic residues" evidence="1">
    <location>
        <begin position="143"/>
        <end position="154"/>
    </location>
</feature>
<feature type="region of interest" description="Disordered" evidence="1">
    <location>
        <begin position="74"/>
        <end position="114"/>
    </location>
</feature>
<feature type="region of interest" description="Disordered" evidence="1">
    <location>
        <begin position="133"/>
        <end position="175"/>
    </location>
</feature>
<evidence type="ECO:0000313" key="3">
    <source>
        <dbReference type="Proteomes" id="UP000187283"/>
    </source>
</evidence>
<organism evidence="2 3">
    <name type="scientific">Smittium culicis</name>
    <dbReference type="NCBI Taxonomy" id="133412"/>
    <lineage>
        <taxon>Eukaryota</taxon>
        <taxon>Fungi</taxon>
        <taxon>Fungi incertae sedis</taxon>
        <taxon>Zoopagomycota</taxon>
        <taxon>Kickxellomycotina</taxon>
        <taxon>Harpellomycetes</taxon>
        <taxon>Harpellales</taxon>
        <taxon>Legeriomycetaceae</taxon>
        <taxon>Smittium</taxon>
    </lineage>
</organism>
<name>A0A1R1XBA2_9FUNG</name>
<proteinExistence type="predicted"/>
<accession>A0A1R1XBA2</accession>
<sequence length="175" mass="19986">MEQATEIQAPESQCQIKVLKELVQQIKPESESNQEPEDPYVSTRMPFADLSQQSMIPKDMGSCNRRYIHEAEVDMRPKILHRPPEAKAPRGRAKIKDRDANFNLQNSPPEGFPTKLDLQDAFNNILTYKEFDRTPWNGGQHQVADDTRTIRTKEPSSVSFELMEIDSDADETGNP</sequence>
<keyword evidence="3" id="KW-1185">Reference proteome</keyword>
<feature type="compositionally biased region" description="Acidic residues" evidence="1">
    <location>
        <begin position="163"/>
        <end position="175"/>
    </location>
</feature>
<evidence type="ECO:0000313" key="2">
    <source>
        <dbReference type="EMBL" id="OMJ11904.1"/>
    </source>
</evidence>
<gene>
    <name evidence="2" type="ORF">AYI70_g9426</name>
</gene>